<proteinExistence type="inferred from homology"/>
<evidence type="ECO:0000313" key="7">
    <source>
        <dbReference type="Proteomes" id="UP001596138"/>
    </source>
</evidence>
<keyword evidence="4" id="KW-0233">DNA recombination</keyword>
<comment type="similarity">
    <text evidence="2">Belongs to the RmuC family.</text>
</comment>
<gene>
    <name evidence="6" type="ORF">ACFQGU_05825</name>
</gene>
<dbReference type="PANTHER" id="PTHR30563:SF0">
    <property type="entry name" value="DNA RECOMBINATION PROTEIN RMUC"/>
    <property type="match status" value="1"/>
</dbReference>
<evidence type="ECO:0000313" key="6">
    <source>
        <dbReference type="EMBL" id="MFC6237386.1"/>
    </source>
</evidence>
<comment type="function">
    <text evidence="1">Involved in DNA recombination.</text>
</comment>
<evidence type="ECO:0000256" key="2">
    <source>
        <dbReference type="ARBA" id="ARBA00009840"/>
    </source>
</evidence>
<feature type="region of interest" description="Disordered" evidence="5">
    <location>
        <begin position="401"/>
        <end position="439"/>
    </location>
</feature>
<evidence type="ECO:0000256" key="4">
    <source>
        <dbReference type="ARBA" id="ARBA00023172"/>
    </source>
</evidence>
<reference evidence="7" key="1">
    <citation type="journal article" date="2019" name="Int. J. Syst. Evol. Microbiol.">
        <title>The Global Catalogue of Microorganisms (GCM) 10K type strain sequencing project: providing services to taxonomists for standard genome sequencing and annotation.</title>
        <authorList>
            <consortium name="The Broad Institute Genomics Platform"/>
            <consortium name="The Broad Institute Genome Sequencing Center for Infectious Disease"/>
            <person name="Wu L."/>
            <person name="Ma J."/>
        </authorList>
    </citation>
    <scope>NUCLEOTIDE SEQUENCE [LARGE SCALE GENOMIC DNA]</scope>
    <source>
        <strain evidence="7">CGMCC 4.7317</strain>
    </source>
</reference>
<dbReference type="PANTHER" id="PTHR30563">
    <property type="entry name" value="DNA RECOMBINATION PROTEIN RMUC"/>
    <property type="match status" value="1"/>
</dbReference>
<evidence type="ECO:0000256" key="5">
    <source>
        <dbReference type="SAM" id="MobiDB-lite"/>
    </source>
</evidence>
<organism evidence="6 7">
    <name type="scientific">Longivirga aurantiaca</name>
    <dbReference type="NCBI Taxonomy" id="1837743"/>
    <lineage>
        <taxon>Bacteria</taxon>
        <taxon>Bacillati</taxon>
        <taxon>Actinomycetota</taxon>
        <taxon>Actinomycetes</taxon>
        <taxon>Sporichthyales</taxon>
        <taxon>Sporichthyaceae</taxon>
        <taxon>Longivirga</taxon>
    </lineage>
</organism>
<dbReference type="Pfam" id="PF02646">
    <property type="entry name" value="RmuC"/>
    <property type="match status" value="1"/>
</dbReference>
<dbReference type="EMBL" id="JBHSTI010000008">
    <property type="protein sequence ID" value="MFC6237386.1"/>
    <property type="molecule type" value="Genomic_DNA"/>
</dbReference>
<keyword evidence="7" id="KW-1185">Reference proteome</keyword>
<name>A0ABW1SYA4_9ACTN</name>
<dbReference type="Proteomes" id="UP001596138">
    <property type="component" value="Unassembled WGS sequence"/>
</dbReference>
<evidence type="ECO:0000256" key="1">
    <source>
        <dbReference type="ARBA" id="ARBA00003416"/>
    </source>
</evidence>
<protein>
    <submittedName>
        <fullName evidence="6">DNA recombination protein RmuC</fullName>
    </submittedName>
</protein>
<dbReference type="RefSeq" id="WP_386764635.1">
    <property type="nucleotide sequence ID" value="NZ_JBHSTI010000008.1"/>
</dbReference>
<comment type="caution">
    <text evidence="6">The sequence shown here is derived from an EMBL/GenBank/DDBJ whole genome shotgun (WGS) entry which is preliminary data.</text>
</comment>
<dbReference type="InterPro" id="IPR003798">
    <property type="entry name" value="DNA_recombination_RmuC"/>
</dbReference>
<keyword evidence="3" id="KW-0175">Coiled coil</keyword>
<accession>A0ABW1SYA4</accession>
<sequence length="439" mass="46753">MTELLPLLVALVVGVALGAAVALAVARAQRDDTSGASLAAERAAVDALVTPIAETLRDVRIDLARSERERIAAHADLRRQVEATALGATAVSEQTGRLAAALRRSDVRGQWGEMQLRRIVESSGLLPHVHFEEQASSRDDAGALLRADLVVHLSDGRDVVVDSKVPLASYLEAVESDDDTARRTLLARHAADLVKHVDALGSKEYWRRYDSPAFVILFLPSEPLLSAALDERPDLLQRAFDKDVVLATPTTLLALLRTVAHTWRQESATRNAREVHDLAVELHSRIATVGKHMAKLGRQLDSAVGAYNDTVGSLEGRVLVTARRLATLGVVADSEDGGLPTPAPVTQAARPLTAPELVASAEGRLAGLPEPPEMPILTGLPDLDDDPDDGADWLTPELVAGPRRMPGVQDLLDADHDAHDGTGPAVTGAGGDVPYGWTS</sequence>
<evidence type="ECO:0000256" key="3">
    <source>
        <dbReference type="ARBA" id="ARBA00023054"/>
    </source>
</evidence>